<evidence type="ECO:0000256" key="1">
    <source>
        <dbReference type="SAM" id="Phobius"/>
    </source>
</evidence>
<keyword evidence="3" id="KW-1185">Reference proteome</keyword>
<evidence type="ECO:0000313" key="3">
    <source>
        <dbReference type="Proteomes" id="UP000308697"/>
    </source>
</evidence>
<feature type="transmembrane region" description="Helical" evidence="1">
    <location>
        <begin position="34"/>
        <end position="51"/>
    </location>
</feature>
<keyword evidence="1" id="KW-0472">Membrane</keyword>
<comment type="caution">
    <text evidence="2">The sequence shown here is derived from an EMBL/GenBank/DDBJ whole genome shotgun (WGS) entry which is preliminary data.</text>
</comment>
<sequence>MNGWLLAAIILAVAIVVIIKRLRGEPVNARDLFVPPVVLIAIGVTSLAKADGLTGTDYAWAAAGAVLGCALGALRGATVRLFDRDGVLWQRYTGRTFLVTVLSLLAMAGYGLLATKLGMHEKARPTQLGIGISFLGEALAVAYRGLATGTPFAAERGRERV</sequence>
<dbReference type="AlphaFoldDB" id="A0A4U0MPK8"/>
<proteinExistence type="predicted"/>
<gene>
    <name evidence="2" type="ORF">FCH28_33215</name>
</gene>
<name>A0A4U0MPK8_9ACTN</name>
<keyword evidence="1" id="KW-0812">Transmembrane</keyword>
<keyword evidence="1" id="KW-1133">Transmembrane helix</keyword>
<reference evidence="2 3" key="1">
    <citation type="submission" date="2019-04" db="EMBL/GenBank/DDBJ databases">
        <title>Streptomyces piniterrae sp. nov., a heliquinomycin-producing actinomycete isolated from rhizosphere soil of Pinus yunnanensis.</title>
        <authorList>
            <person name="Zhuang X."/>
            <person name="Zhao J."/>
        </authorList>
    </citation>
    <scope>NUCLEOTIDE SEQUENCE [LARGE SCALE GENOMIC DNA]</scope>
    <source>
        <strain evidence="3">jys28</strain>
    </source>
</reference>
<organism evidence="2 3">
    <name type="scientific">Streptomyces piniterrae</name>
    <dbReference type="NCBI Taxonomy" id="2571125"/>
    <lineage>
        <taxon>Bacteria</taxon>
        <taxon>Bacillati</taxon>
        <taxon>Actinomycetota</taxon>
        <taxon>Actinomycetes</taxon>
        <taxon>Kitasatosporales</taxon>
        <taxon>Streptomycetaceae</taxon>
        <taxon>Streptomyces</taxon>
    </lineage>
</organism>
<dbReference type="OrthoDB" id="3530824at2"/>
<accession>A0A4U0MPK8</accession>
<dbReference type="RefSeq" id="WP_136743941.1">
    <property type="nucleotide sequence ID" value="NZ_SUMB01000015.1"/>
</dbReference>
<evidence type="ECO:0000313" key="2">
    <source>
        <dbReference type="EMBL" id="TJZ42761.1"/>
    </source>
</evidence>
<dbReference type="EMBL" id="SUMB01000015">
    <property type="protein sequence ID" value="TJZ42761.1"/>
    <property type="molecule type" value="Genomic_DNA"/>
</dbReference>
<feature type="transmembrane region" description="Helical" evidence="1">
    <location>
        <begin position="58"/>
        <end position="77"/>
    </location>
</feature>
<dbReference type="Proteomes" id="UP000308697">
    <property type="component" value="Unassembled WGS sequence"/>
</dbReference>
<feature type="transmembrane region" description="Helical" evidence="1">
    <location>
        <begin position="97"/>
        <end position="115"/>
    </location>
</feature>
<protein>
    <submittedName>
        <fullName evidence="2">DUF1453 family protein</fullName>
    </submittedName>
</protein>